<dbReference type="AlphaFoldDB" id="A0A2V1JZ68"/>
<dbReference type="EMBL" id="QETA01000004">
    <property type="protein sequence ID" value="PWF22579.1"/>
    <property type="molecule type" value="Genomic_DNA"/>
</dbReference>
<reference evidence="2" key="1">
    <citation type="submission" date="2018-05" db="EMBL/GenBank/DDBJ databases">
        <authorList>
            <person name="Li Y."/>
        </authorList>
    </citation>
    <scope>NUCLEOTIDE SEQUENCE [LARGE SCALE GENOMIC DNA]</scope>
    <source>
        <strain evidence="2">3d-2-2</strain>
    </source>
</reference>
<sequence length="98" mass="10782">MLLGMSCANAYAALPPWAQRSVEFKATLDDQGVMKALPHGSLIQSLEYIGPDLYRVSAGHCTLEVRVKDRPMPEHQGVPMVGPRHFELEVGMSVCTED</sequence>
<dbReference type="Proteomes" id="UP000245212">
    <property type="component" value="Unassembled WGS sequence"/>
</dbReference>
<evidence type="ECO:0000313" key="1">
    <source>
        <dbReference type="EMBL" id="PWF22579.1"/>
    </source>
</evidence>
<keyword evidence="2" id="KW-1185">Reference proteome</keyword>
<proteinExistence type="predicted"/>
<name>A0A2V1JZ68_9BURK</name>
<gene>
    <name evidence="1" type="ORF">DD235_10870</name>
</gene>
<evidence type="ECO:0000313" key="2">
    <source>
        <dbReference type="Proteomes" id="UP000245212"/>
    </source>
</evidence>
<organism evidence="1 2">
    <name type="scientific">Corticimicrobacter populi</name>
    <dbReference type="NCBI Taxonomy" id="2175229"/>
    <lineage>
        <taxon>Bacteria</taxon>
        <taxon>Pseudomonadati</taxon>
        <taxon>Pseudomonadota</taxon>
        <taxon>Betaproteobacteria</taxon>
        <taxon>Burkholderiales</taxon>
        <taxon>Alcaligenaceae</taxon>
        <taxon>Corticimicrobacter</taxon>
    </lineage>
</organism>
<protein>
    <submittedName>
        <fullName evidence="1">Uncharacterized protein</fullName>
    </submittedName>
</protein>
<comment type="caution">
    <text evidence="1">The sequence shown here is derived from an EMBL/GenBank/DDBJ whole genome shotgun (WGS) entry which is preliminary data.</text>
</comment>
<accession>A0A2V1JZ68</accession>